<reference evidence="2 3" key="1">
    <citation type="journal article" date="2019" name="Int. J. Syst. Evol. Microbiol.">
        <title>Rufibacter sediminis sp. nov., isolated from freshwater lake sediment.</title>
        <authorList>
            <person name="Qu J.H."/>
            <person name="Zhang L.J."/>
            <person name="Fu Y.H."/>
            <person name="Li H.F."/>
        </authorList>
    </citation>
    <scope>NUCLEOTIDE SEQUENCE [LARGE SCALE GENOMIC DNA]</scope>
    <source>
        <strain evidence="2 3">H-1</strain>
    </source>
</reference>
<evidence type="ECO:0000313" key="3">
    <source>
        <dbReference type="Proteomes" id="UP000659698"/>
    </source>
</evidence>
<keyword evidence="1" id="KW-0472">Membrane</keyword>
<keyword evidence="3" id="KW-1185">Reference proteome</keyword>
<feature type="transmembrane region" description="Helical" evidence="1">
    <location>
        <begin position="157"/>
        <end position="178"/>
    </location>
</feature>
<comment type="caution">
    <text evidence="2">The sequence shown here is derived from an EMBL/GenBank/DDBJ whole genome shotgun (WGS) entry which is preliminary data.</text>
</comment>
<sequence length="197" mass="22216">MELEEMQNAWNSLSHRVERQDALSNKLLANVTQQNYQSKFNKVRYSEFAGTMVCYAGAAYLSVHLTQIEDVFAQVLAALAIGLLLLLPVISLASVRALKSVNISSASYLETIHTFGRQKIRFQKLQKINVCLGLLLMLLTLPVLAAIQGKDLSQVPYFWILIFPLFGLVMTAFAYWVLKSYNKTLHDMENQLTDING</sequence>
<gene>
    <name evidence="2" type="ORF">H7U12_06135</name>
</gene>
<proteinExistence type="predicted"/>
<dbReference type="RefSeq" id="WP_186634554.1">
    <property type="nucleotide sequence ID" value="NZ_JACOAF010000017.1"/>
</dbReference>
<protein>
    <submittedName>
        <fullName evidence="2">Uncharacterized protein</fullName>
    </submittedName>
</protein>
<accession>A0ABR6VPX5</accession>
<feature type="transmembrane region" description="Helical" evidence="1">
    <location>
        <begin position="48"/>
        <end position="65"/>
    </location>
</feature>
<evidence type="ECO:0000256" key="1">
    <source>
        <dbReference type="SAM" id="Phobius"/>
    </source>
</evidence>
<name>A0ABR6VPX5_9BACT</name>
<dbReference type="EMBL" id="JACOAF010000017">
    <property type="protein sequence ID" value="MBC3539251.1"/>
    <property type="molecule type" value="Genomic_DNA"/>
</dbReference>
<keyword evidence="1" id="KW-1133">Transmembrane helix</keyword>
<evidence type="ECO:0000313" key="2">
    <source>
        <dbReference type="EMBL" id="MBC3539251.1"/>
    </source>
</evidence>
<feature type="transmembrane region" description="Helical" evidence="1">
    <location>
        <begin position="128"/>
        <end position="145"/>
    </location>
</feature>
<feature type="transmembrane region" description="Helical" evidence="1">
    <location>
        <begin position="71"/>
        <end position="95"/>
    </location>
</feature>
<dbReference type="Proteomes" id="UP000659698">
    <property type="component" value="Unassembled WGS sequence"/>
</dbReference>
<keyword evidence="1" id="KW-0812">Transmembrane</keyword>
<organism evidence="2 3">
    <name type="scientific">Rufibacter sediminis</name>
    <dbReference type="NCBI Taxonomy" id="2762756"/>
    <lineage>
        <taxon>Bacteria</taxon>
        <taxon>Pseudomonadati</taxon>
        <taxon>Bacteroidota</taxon>
        <taxon>Cytophagia</taxon>
        <taxon>Cytophagales</taxon>
        <taxon>Hymenobacteraceae</taxon>
        <taxon>Rufibacter</taxon>
    </lineage>
</organism>